<dbReference type="CDD" id="cd03794">
    <property type="entry name" value="GT4_WbuB-like"/>
    <property type="match status" value="1"/>
</dbReference>
<dbReference type="PANTHER" id="PTHR34136:SF1">
    <property type="entry name" value="UDP-N-ACETYL-D-MANNOSAMINURONIC ACID TRANSFERASE"/>
    <property type="match status" value="1"/>
</dbReference>
<dbReference type="EMBL" id="SLUO01000004">
    <property type="protein sequence ID" value="TCL59392.1"/>
    <property type="molecule type" value="Genomic_DNA"/>
</dbReference>
<dbReference type="InterPro" id="IPR001296">
    <property type="entry name" value="Glyco_trans_1"/>
</dbReference>
<dbReference type="RefSeq" id="WP_081906059.1">
    <property type="nucleotide sequence ID" value="NZ_JPNB01000002.1"/>
</dbReference>
<dbReference type="CDD" id="cd06533">
    <property type="entry name" value="Glyco_transf_WecG_TagA"/>
    <property type="match status" value="1"/>
</dbReference>
<dbReference type="Pfam" id="PF00534">
    <property type="entry name" value="Glycos_transf_1"/>
    <property type="match status" value="1"/>
</dbReference>
<evidence type="ECO:0000256" key="2">
    <source>
        <dbReference type="ARBA" id="ARBA00022679"/>
    </source>
</evidence>
<dbReference type="Gene3D" id="3.40.50.2000">
    <property type="entry name" value="Glycogen Phosphorylase B"/>
    <property type="match status" value="2"/>
</dbReference>
<keyword evidence="5" id="KW-1185">Reference proteome</keyword>
<dbReference type="NCBIfam" id="TIGR00696">
    <property type="entry name" value="wecG_tagA_cpsF"/>
    <property type="match status" value="1"/>
</dbReference>
<dbReference type="Proteomes" id="UP000295718">
    <property type="component" value="Unassembled WGS sequence"/>
</dbReference>
<keyword evidence="1" id="KW-0328">Glycosyltransferase</keyword>
<evidence type="ECO:0000256" key="1">
    <source>
        <dbReference type="ARBA" id="ARBA00022676"/>
    </source>
</evidence>
<dbReference type="PANTHER" id="PTHR34136">
    <property type="match status" value="1"/>
</dbReference>
<proteinExistence type="predicted"/>
<dbReference type="GO" id="GO:0016758">
    <property type="term" value="F:hexosyltransferase activity"/>
    <property type="evidence" value="ECO:0007669"/>
    <property type="project" value="TreeGrafter"/>
</dbReference>
<sequence length="674" mass="77138">MKKPFTSRILGVNTAVTNMQETVNLIVSQINNLEGKFISLSNVYTMVMSDKDEEYRNIQNAAFLTLPEGNLLTMIQRLRGYRGAEQITGPDLMEALWKSTENTDISHYFYGGSQETMEALKKNLLLKYPGMKIAGMEEASGSQITQEDDRRTVKRINESGAAVVWVGLDVLKQEKWMYEHQDSIHSLMLGVGAGMNYHTGIVGRASGWLRNHDQGWLYRLMQNPKESWTRYAKVNAKFLLRSVKDAFAWKKHVHSDRKNLLIYAHYYYPDVASTGQILTELAEGLNDTFHTTVICTVPSYTGKIPQHYRKHKYYFENIGGVDVLRIRIPEFRKNFALSRIFNILSYFFSAILATFRVEHQDYVFTISQPPMLGGMLGVIGKRIKKAKLIYNIQDFNPEQIQAVKFTHNKLLLEAMMMLDKYSCTQADRVIVVGRDMIGTLKKRFDTLPPYAYINNWIDEKEIIPLSPDNEQVMRFKQQYGLQDKLVIMYSGNIGLYYDLLNIMKIIEGFRDQEEVVFAFIGEGSMLEELQVYREKKQLFNVVFIPYQDKDKLVYSLNAGDIHFVVNAKGIKGVSVPSKLYGVMAAGKPVLGILEEGSEARLIVEESGCGISVEPGDYEAIEALIRTFVTMKQDCLTEMGDKGRDYLVRHLTKDVSISKYRDEILSCITNKTLRQ</sequence>
<accession>A0A4R1R277</accession>
<organism evidence="4 5">
    <name type="scientific">Kineothrix alysoides</name>
    <dbReference type="NCBI Taxonomy" id="1469948"/>
    <lineage>
        <taxon>Bacteria</taxon>
        <taxon>Bacillati</taxon>
        <taxon>Bacillota</taxon>
        <taxon>Clostridia</taxon>
        <taxon>Lachnospirales</taxon>
        <taxon>Lachnospiraceae</taxon>
        <taxon>Kineothrix</taxon>
    </lineage>
</organism>
<dbReference type="Pfam" id="PF03808">
    <property type="entry name" value="Glyco_tran_WecG"/>
    <property type="match status" value="1"/>
</dbReference>
<evidence type="ECO:0000313" key="4">
    <source>
        <dbReference type="EMBL" id="TCL59392.1"/>
    </source>
</evidence>
<reference evidence="4 5" key="1">
    <citation type="submission" date="2019-03" db="EMBL/GenBank/DDBJ databases">
        <title>Genomic Encyclopedia of Type Strains, Phase IV (KMG-IV): sequencing the most valuable type-strain genomes for metagenomic binning, comparative biology and taxonomic classification.</title>
        <authorList>
            <person name="Goeker M."/>
        </authorList>
    </citation>
    <scope>NUCLEOTIDE SEQUENCE [LARGE SCALE GENOMIC DNA]</scope>
    <source>
        <strain evidence="4 5">DSM 100556</strain>
    </source>
</reference>
<keyword evidence="2" id="KW-0808">Transferase</keyword>
<name>A0A4R1R277_9FIRM</name>
<gene>
    <name evidence="4" type="ORF">EDD76_104129</name>
</gene>
<dbReference type="InterPro" id="IPR004629">
    <property type="entry name" value="WecG_TagA_CpsF"/>
</dbReference>
<protein>
    <submittedName>
        <fullName evidence="4">Exopolysaccharide biosynthesis WecB/TagA/CpsF family protein</fullName>
    </submittedName>
</protein>
<evidence type="ECO:0000313" key="5">
    <source>
        <dbReference type="Proteomes" id="UP000295718"/>
    </source>
</evidence>
<feature type="domain" description="Glycosyl transferase family 1" evidence="3">
    <location>
        <begin position="476"/>
        <end position="634"/>
    </location>
</feature>
<dbReference type="AlphaFoldDB" id="A0A4R1R277"/>
<dbReference type="STRING" id="1469948.GCA_000732725_03733"/>
<dbReference type="SUPFAM" id="SSF53756">
    <property type="entry name" value="UDP-Glycosyltransferase/glycogen phosphorylase"/>
    <property type="match status" value="1"/>
</dbReference>
<evidence type="ECO:0000259" key="3">
    <source>
        <dbReference type="Pfam" id="PF00534"/>
    </source>
</evidence>
<comment type="caution">
    <text evidence="4">The sequence shown here is derived from an EMBL/GenBank/DDBJ whole genome shotgun (WGS) entry which is preliminary data.</text>
</comment>